<keyword evidence="7" id="KW-0333">Golgi apparatus</keyword>
<gene>
    <name evidence="9" type="primary">LOC100080706</name>
</gene>
<comment type="similarity">
    <text evidence="7">Belongs to the glycosyltransferase 11 family.</text>
</comment>
<evidence type="ECO:0000256" key="2">
    <source>
        <dbReference type="ARBA" id="ARBA00004922"/>
    </source>
</evidence>
<evidence type="ECO:0000256" key="4">
    <source>
        <dbReference type="ARBA" id="ARBA00022679"/>
    </source>
</evidence>
<dbReference type="RefSeq" id="XP_007654621.2">
    <property type="nucleotide sequence ID" value="XM_007656431.2"/>
</dbReference>
<dbReference type="Bgee" id="ENSOANG00000030729">
    <property type="expression patterns" value="Expressed in liver and 4 other cell types or tissues"/>
</dbReference>
<keyword evidence="4 7" id="KW-0808">Transferase</keyword>
<feature type="transmembrane region" description="Helical" evidence="7">
    <location>
        <begin position="93"/>
        <end position="113"/>
    </location>
</feature>
<keyword evidence="3 7" id="KW-0328">Glycosyltransferase</keyword>
<name>K7EHC9_ORNAN</name>
<evidence type="ECO:0000256" key="3">
    <source>
        <dbReference type="ARBA" id="ARBA00022676"/>
    </source>
</evidence>
<dbReference type="STRING" id="9258.ENSOANP00000032936"/>
<dbReference type="PANTHER" id="PTHR11927">
    <property type="entry name" value="GALACTOSIDE 2-L-FUCOSYLTRANSFERASE"/>
    <property type="match status" value="1"/>
</dbReference>
<keyword evidence="7" id="KW-0325">Glycoprotein</keyword>
<keyword evidence="10" id="KW-1185">Reference proteome</keyword>
<evidence type="ECO:0000313" key="9">
    <source>
        <dbReference type="Ensembl" id="ENSOANP00000032936.2"/>
    </source>
</evidence>
<evidence type="ECO:0000256" key="6">
    <source>
        <dbReference type="ARBA" id="ARBA00043729"/>
    </source>
</evidence>
<feature type="region of interest" description="Disordered" evidence="8">
    <location>
        <begin position="11"/>
        <end position="81"/>
    </location>
</feature>
<organism evidence="9 10">
    <name type="scientific">Ornithorhynchus anatinus</name>
    <name type="common">Duckbill platypus</name>
    <dbReference type="NCBI Taxonomy" id="9258"/>
    <lineage>
        <taxon>Eukaryota</taxon>
        <taxon>Metazoa</taxon>
        <taxon>Chordata</taxon>
        <taxon>Craniata</taxon>
        <taxon>Vertebrata</taxon>
        <taxon>Euteleostomi</taxon>
        <taxon>Mammalia</taxon>
        <taxon>Monotremata</taxon>
        <taxon>Ornithorhynchidae</taxon>
        <taxon>Ornithorhynchus</taxon>
    </lineage>
</organism>
<dbReference type="OMA" id="GRETWGW"/>
<dbReference type="Pfam" id="PF01531">
    <property type="entry name" value="Glyco_transf_11"/>
    <property type="match status" value="1"/>
</dbReference>
<keyword evidence="7" id="KW-1133">Transmembrane helix</keyword>
<dbReference type="Ensembl" id="ENSOANT00000042182.2">
    <property type="protein sequence ID" value="ENSOANP00000032936.2"/>
    <property type="gene ID" value="ENSOANG00000030729.2"/>
</dbReference>
<reference evidence="9" key="3">
    <citation type="submission" date="2025-09" db="UniProtKB">
        <authorList>
            <consortium name="Ensembl"/>
        </authorList>
    </citation>
    <scope>IDENTIFICATION</scope>
    <source>
        <strain evidence="9">Glennie</strain>
    </source>
</reference>
<dbReference type="InParanoid" id="K7EHC9"/>
<evidence type="ECO:0000256" key="8">
    <source>
        <dbReference type="SAM" id="MobiDB-lite"/>
    </source>
</evidence>
<comment type="catalytic activity">
    <reaction evidence="6">
        <text>a ganglioside GM1 + GDP-beta-L-fucose = a ganglioside Fuc-GM1 + GDP + H(+)</text>
        <dbReference type="Rhea" id="RHEA:48292"/>
        <dbReference type="ChEBI" id="CHEBI:15378"/>
        <dbReference type="ChEBI" id="CHEBI:57273"/>
        <dbReference type="ChEBI" id="CHEBI:58189"/>
        <dbReference type="ChEBI" id="CHEBI:82639"/>
        <dbReference type="ChEBI" id="CHEBI:90189"/>
    </reaction>
    <physiologicalReaction direction="left-to-right" evidence="6">
        <dbReference type="Rhea" id="RHEA:48293"/>
    </physiologicalReaction>
</comment>
<evidence type="ECO:0000256" key="5">
    <source>
        <dbReference type="ARBA" id="ARBA00022968"/>
    </source>
</evidence>
<evidence type="ECO:0000256" key="7">
    <source>
        <dbReference type="RuleBase" id="RU363129"/>
    </source>
</evidence>
<reference evidence="9" key="2">
    <citation type="submission" date="2025-08" db="UniProtKB">
        <authorList>
            <consortium name="Ensembl"/>
        </authorList>
    </citation>
    <scope>IDENTIFICATION</scope>
    <source>
        <strain evidence="9">Glennie</strain>
    </source>
</reference>
<dbReference type="GeneTree" id="ENSGT00390000001450"/>
<dbReference type="HOGENOM" id="CLU_608278_0_0_1"/>
<sequence>MLTSLTRLWAWDGQTQRSGPGHSQGRSPGAVPQGLSASQGQSPGDPRALGETSEAREGNGQNTEPAPRSRVASPGTGNRGSWRPFPTRFWRGFLFLLFFTAGFLLTFFYTLGWGRETWGWTVRVWRVNGTGGGPAKEYLGGPAMPKEYPRPVKTDGGLWTIKPQGRLGNQMGEYATLFALAQANGRPAAILPAMKDSLAPLFNITLPVLSEDEARAIPWEDYWIHDWMSEEYRHIPGRHVKLTGYPCSWTFYHHLRAEIRREFTLHEPLVRKAQASLRQLREEWRRARCQSPEGCPPGDPTFIGVHVRRGDYVEFMPQHWRGVVADRGYLQQALDHFRRRYEHPLFVVTSNGMQWCRDNINVSLGDVVFAGDGIEGHPASDFALLVQCNHTVMTIGTFGIWAAYLTGGETVYLANYTLPDSPFLKIFKPEAAFLPEWIGIAADLSPLHSR</sequence>
<dbReference type="GO" id="GO:0005975">
    <property type="term" value="P:carbohydrate metabolic process"/>
    <property type="evidence" value="ECO:0007669"/>
    <property type="project" value="InterPro"/>
</dbReference>
<dbReference type="FunCoup" id="K7EHC9">
    <property type="interactions" value="65"/>
</dbReference>
<dbReference type="AlphaFoldDB" id="K7EHC9"/>
<dbReference type="InterPro" id="IPR002516">
    <property type="entry name" value="Glyco_trans_11"/>
</dbReference>
<dbReference type="CDD" id="cd11301">
    <property type="entry name" value="Fut1_Fut2_like"/>
    <property type="match status" value="1"/>
</dbReference>
<dbReference type="PANTHER" id="PTHR11927:SF9">
    <property type="entry name" value="L-FUCOSYLTRANSFERASE"/>
    <property type="match status" value="1"/>
</dbReference>
<protein>
    <recommendedName>
        <fullName evidence="7">L-Fucosyltransferase</fullName>
        <ecNumber evidence="7">2.4.1.-</ecNumber>
    </recommendedName>
</protein>
<dbReference type="EC" id="2.4.1.-" evidence="7"/>
<evidence type="ECO:0000313" key="10">
    <source>
        <dbReference type="Proteomes" id="UP000002279"/>
    </source>
</evidence>
<dbReference type="UniPathway" id="UPA00378"/>
<comment type="pathway">
    <text evidence="2 7">Protein modification; protein glycosylation.</text>
</comment>
<dbReference type="KEGG" id="oaa:100080706"/>
<dbReference type="Proteomes" id="UP000002279">
    <property type="component" value="Chromosome 18"/>
</dbReference>
<dbReference type="OrthoDB" id="3226at2759"/>
<dbReference type="GO" id="GO:0032580">
    <property type="term" value="C:Golgi cisterna membrane"/>
    <property type="evidence" value="ECO:0007669"/>
    <property type="project" value="UniProtKB-SubCell"/>
</dbReference>
<keyword evidence="5 7" id="KW-0735">Signal-anchor</keyword>
<keyword evidence="7" id="KW-0812">Transmembrane</keyword>
<evidence type="ECO:0000256" key="1">
    <source>
        <dbReference type="ARBA" id="ARBA00004447"/>
    </source>
</evidence>
<proteinExistence type="inferred from homology"/>
<comment type="subcellular location">
    <subcellularLocation>
        <location evidence="1 7">Golgi apparatus</location>
        <location evidence="1 7">Golgi stack membrane</location>
        <topology evidence="1 7">Single-pass type II membrane protein</topology>
    </subcellularLocation>
</comment>
<reference evidence="9 10" key="1">
    <citation type="journal article" date="2008" name="Nature">
        <title>Genome analysis of the platypus reveals unique signatures of evolution.</title>
        <authorList>
            <person name="Warren W.C."/>
            <person name="Hillier L.W."/>
            <person name="Marshall Graves J.A."/>
            <person name="Birney E."/>
            <person name="Ponting C.P."/>
            <person name="Grutzner F."/>
            <person name="Belov K."/>
            <person name="Miller W."/>
            <person name="Clarke L."/>
            <person name="Chinwalla A.T."/>
            <person name="Yang S.P."/>
            <person name="Heger A."/>
            <person name="Locke D.P."/>
            <person name="Miethke P."/>
            <person name="Waters P.D."/>
            <person name="Veyrunes F."/>
            <person name="Fulton L."/>
            <person name="Fulton B."/>
            <person name="Graves T."/>
            <person name="Wallis J."/>
            <person name="Puente X.S."/>
            <person name="Lopez-Otin C."/>
            <person name="Ordonez G.R."/>
            <person name="Eichler E.E."/>
            <person name="Chen L."/>
            <person name="Cheng Z."/>
            <person name="Deakin J.E."/>
            <person name="Alsop A."/>
            <person name="Thompson K."/>
            <person name="Kirby P."/>
            <person name="Papenfuss A.T."/>
            <person name="Wakefield M.J."/>
            <person name="Olender T."/>
            <person name="Lancet D."/>
            <person name="Huttley G.A."/>
            <person name="Smit A.F."/>
            <person name="Pask A."/>
            <person name="Temple-Smith P."/>
            <person name="Batzer M.A."/>
            <person name="Walker J.A."/>
            <person name="Konkel M.K."/>
            <person name="Harris R.S."/>
            <person name="Whittington C.M."/>
            <person name="Wong E.S."/>
            <person name="Gemmell N.J."/>
            <person name="Buschiazzo E."/>
            <person name="Vargas Jentzsch I.M."/>
            <person name="Merkel A."/>
            <person name="Schmitz J."/>
            <person name="Zemann A."/>
            <person name="Churakov G."/>
            <person name="Kriegs J.O."/>
            <person name="Brosius J."/>
            <person name="Murchison E.P."/>
            <person name="Sachidanandam R."/>
            <person name="Smith C."/>
            <person name="Hannon G.J."/>
            <person name="Tsend-Ayush E."/>
            <person name="McMillan D."/>
            <person name="Attenborough R."/>
            <person name="Rens W."/>
            <person name="Ferguson-Smith M."/>
            <person name="Lefevre C.M."/>
            <person name="Sharp J.A."/>
            <person name="Nicholas K.R."/>
            <person name="Ray D.A."/>
            <person name="Kube M."/>
            <person name="Reinhardt R."/>
            <person name="Pringle T.H."/>
            <person name="Taylor J."/>
            <person name="Jones R.C."/>
            <person name="Nixon B."/>
            <person name="Dacheux J.L."/>
            <person name="Niwa H."/>
            <person name="Sekita Y."/>
            <person name="Huang X."/>
            <person name="Stark A."/>
            <person name="Kheradpour P."/>
            <person name="Kellis M."/>
            <person name="Flicek P."/>
            <person name="Chen Y."/>
            <person name="Webber C."/>
            <person name="Hardison R."/>
            <person name="Nelson J."/>
            <person name="Hallsworth-Pepin K."/>
            <person name="Delehaunty K."/>
            <person name="Markovic C."/>
            <person name="Minx P."/>
            <person name="Feng Y."/>
            <person name="Kremitzki C."/>
            <person name="Mitreva M."/>
            <person name="Glasscock J."/>
            <person name="Wylie T."/>
            <person name="Wohldmann P."/>
            <person name="Thiru P."/>
            <person name="Nhan M.N."/>
            <person name="Pohl C.S."/>
            <person name="Smith S.M."/>
            <person name="Hou S."/>
            <person name="Nefedov M."/>
            <person name="de Jong P.J."/>
            <person name="Renfree M.B."/>
            <person name="Mardis E.R."/>
            <person name="Wilson R.K."/>
        </authorList>
    </citation>
    <scope>NUCLEOTIDE SEQUENCE [LARGE SCALE GENOMIC DNA]</scope>
    <source>
        <strain evidence="9 10">Glennie</strain>
    </source>
</reference>
<dbReference type="GeneID" id="100080706"/>
<accession>K7EHC9</accession>
<dbReference type="GO" id="GO:0008107">
    <property type="term" value="F:galactoside 2-alpha-L-fucosyltransferase activity"/>
    <property type="evidence" value="ECO:0000318"/>
    <property type="project" value="GO_Central"/>
</dbReference>
<keyword evidence="7" id="KW-0472">Membrane</keyword>
<dbReference type="eggNOG" id="ENOG502S316">
    <property type="taxonomic scope" value="Eukaryota"/>
</dbReference>